<comment type="caution">
    <text evidence="2">The sequence shown here is derived from an EMBL/GenBank/DDBJ whole genome shotgun (WGS) entry which is preliminary data.</text>
</comment>
<evidence type="ECO:0000256" key="1">
    <source>
        <dbReference type="SAM" id="MobiDB-lite"/>
    </source>
</evidence>
<organism evidence="2 3">
    <name type="scientific">Beauveria bassiana</name>
    <name type="common">White muscardine disease fungus</name>
    <name type="synonym">Tritirachium shiotae</name>
    <dbReference type="NCBI Taxonomy" id="176275"/>
    <lineage>
        <taxon>Eukaryota</taxon>
        <taxon>Fungi</taxon>
        <taxon>Dikarya</taxon>
        <taxon>Ascomycota</taxon>
        <taxon>Pezizomycotina</taxon>
        <taxon>Sordariomycetes</taxon>
        <taxon>Hypocreomycetidae</taxon>
        <taxon>Hypocreales</taxon>
        <taxon>Cordycipitaceae</taxon>
        <taxon>Beauveria</taxon>
    </lineage>
</organism>
<reference evidence="2 3" key="1">
    <citation type="journal article" date="2016" name="Appl. Microbiol. Biotechnol.">
        <title>Characterization of T-DNA insertion mutants with decreased virulence in the entomopathogenic fungus Beauveria bassiana JEF-007.</title>
        <authorList>
            <person name="Kim S."/>
            <person name="Lee S.J."/>
            <person name="Nai Y.S."/>
            <person name="Yu J.S."/>
            <person name="Lee M.R."/>
            <person name="Yang Y.T."/>
            <person name="Kim J.S."/>
        </authorList>
    </citation>
    <scope>NUCLEOTIDE SEQUENCE [LARGE SCALE GENOMIC DNA]</scope>
    <source>
        <strain evidence="2 3">JEF-007</strain>
    </source>
</reference>
<feature type="region of interest" description="Disordered" evidence="1">
    <location>
        <begin position="1"/>
        <end position="21"/>
    </location>
</feature>
<proteinExistence type="predicted"/>
<dbReference type="EMBL" id="MRVG01000003">
    <property type="protein sequence ID" value="PMB71055.1"/>
    <property type="molecule type" value="Genomic_DNA"/>
</dbReference>
<dbReference type="AlphaFoldDB" id="A0A2N6NUV2"/>
<name>A0A2N6NUV2_BEABA</name>
<accession>A0A2N6NUV2</accession>
<sequence>MSANESLPLFHDTTAGQGQENMVPNTRKAQIECISDDALIHLKSYKYSSVDKSPVSKYILGPWVRFPAPRLPAAVFRPSTTFLYHSQPSFRSIRSSTQHPASQYTT</sequence>
<evidence type="ECO:0000313" key="2">
    <source>
        <dbReference type="EMBL" id="PMB71055.1"/>
    </source>
</evidence>
<dbReference type="Proteomes" id="UP000235728">
    <property type="component" value="Unassembled WGS sequence"/>
</dbReference>
<protein>
    <submittedName>
        <fullName evidence="2">Uncharacterized protein</fullName>
    </submittedName>
</protein>
<evidence type="ECO:0000313" key="3">
    <source>
        <dbReference type="Proteomes" id="UP000235728"/>
    </source>
</evidence>
<gene>
    <name evidence="2" type="ORF">BM221_003519</name>
</gene>